<dbReference type="InterPro" id="IPR050194">
    <property type="entry name" value="Glycosyltransferase_grp1"/>
</dbReference>
<protein>
    <submittedName>
        <fullName evidence="3">Glycosyltransferase family 1 protein</fullName>
    </submittedName>
</protein>
<dbReference type="PANTHER" id="PTHR45947">
    <property type="entry name" value="SULFOQUINOVOSYL TRANSFERASE SQD2"/>
    <property type="match status" value="1"/>
</dbReference>
<feature type="domain" description="Glycosyl transferase family 1" evidence="1">
    <location>
        <begin position="162"/>
        <end position="314"/>
    </location>
</feature>
<feature type="domain" description="Glycosyltransferase subfamily 4-like N-terminal" evidence="2">
    <location>
        <begin position="14"/>
        <end position="161"/>
    </location>
</feature>
<dbReference type="AlphaFoldDB" id="A0A7C5WX45"/>
<gene>
    <name evidence="3" type="ORF">ENN04_00075</name>
</gene>
<dbReference type="EMBL" id="DSAC01000001">
    <property type="protein sequence ID" value="HHO73028.1"/>
    <property type="molecule type" value="Genomic_DNA"/>
</dbReference>
<dbReference type="InterPro" id="IPR028098">
    <property type="entry name" value="Glyco_trans_4-like_N"/>
</dbReference>
<dbReference type="PANTHER" id="PTHR45947:SF3">
    <property type="entry name" value="SULFOQUINOVOSYL TRANSFERASE SQD2"/>
    <property type="match status" value="1"/>
</dbReference>
<dbReference type="Pfam" id="PF00534">
    <property type="entry name" value="Glycos_transf_1"/>
    <property type="match status" value="1"/>
</dbReference>
<proteinExistence type="predicted"/>
<accession>A0A7C5WX45</accession>
<keyword evidence="3" id="KW-0808">Transferase</keyword>
<evidence type="ECO:0000259" key="1">
    <source>
        <dbReference type="Pfam" id="PF00534"/>
    </source>
</evidence>
<dbReference type="GO" id="GO:0016757">
    <property type="term" value="F:glycosyltransferase activity"/>
    <property type="evidence" value="ECO:0007669"/>
    <property type="project" value="InterPro"/>
</dbReference>
<name>A0A7C5WX45_9AQUI</name>
<sequence>MRVFWVNGNPNPNFGGTELHTVSMLKYLKDFFDITLICAKGSFVDKNTGFVRKLYIPFPHSLTLRSMIKLYRAISSEKPDIVVANNGKEYPDVLYCGKLAGSKVFFFRHMSRMREWTVRKFVFPFVDKFLAVSQHVRQNLIREGVPPQKVEVVYNIIEEDRFKATQKPKNGKLKVLFVGKLDEGKGVFDLAKACLELLKKGYPIECIFVGSGRAEVDLKAMVQGYRESFLFVGYTPEVEKYYAQAHVCVIPSKGEEAFPRVALEALITGCALVVSDSGGQKEAVIEGFNGYIFERGNPEALKEKLSLALENWETFSQNSQKLYWEKFSAKRTINKILEIFTH</sequence>
<dbReference type="Pfam" id="PF13439">
    <property type="entry name" value="Glyco_transf_4"/>
    <property type="match status" value="1"/>
</dbReference>
<organism evidence="3">
    <name type="scientific">Thermocrinis ruber</name>
    <dbReference type="NCBI Taxonomy" id="75906"/>
    <lineage>
        <taxon>Bacteria</taxon>
        <taxon>Pseudomonadati</taxon>
        <taxon>Aquificota</taxon>
        <taxon>Aquificia</taxon>
        <taxon>Aquificales</taxon>
        <taxon>Aquificaceae</taxon>
        <taxon>Thermocrinis</taxon>
    </lineage>
</organism>
<dbReference type="SUPFAM" id="SSF53756">
    <property type="entry name" value="UDP-Glycosyltransferase/glycogen phosphorylase"/>
    <property type="match status" value="1"/>
</dbReference>
<evidence type="ECO:0000259" key="2">
    <source>
        <dbReference type="Pfam" id="PF13439"/>
    </source>
</evidence>
<dbReference type="Gene3D" id="3.40.50.2000">
    <property type="entry name" value="Glycogen Phosphorylase B"/>
    <property type="match status" value="2"/>
</dbReference>
<dbReference type="InterPro" id="IPR001296">
    <property type="entry name" value="Glyco_trans_1"/>
</dbReference>
<dbReference type="CDD" id="cd03801">
    <property type="entry name" value="GT4_PimA-like"/>
    <property type="match status" value="1"/>
</dbReference>
<evidence type="ECO:0000313" key="3">
    <source>
        <dbReference type="EMBL" id="HHO73028.1"/>
    </source>
</evidence>
<reference evidence="3" key="1">
    <citation type="journal article" date="2020" name="mSystems">
        <title>Genome- and Community-Level Interaction Insights into Carbon Utilization and Element Cycling Functions of Hydrothermarchaeota in Hydrothermal Sediment.</title>
        <authorList>
            <person name="Zhou Z."/>
            <person name="Liu Y."/>
            <person name="Xu W."/>
            <person name="Pan J."/>
            <person name="Luo Z.H."/>
            <person name="Li M."/>
        </authorList>
    </citation>
    <scope>NUCLEOTIDE SEQUENCE [LARGE SCALE GENOMIC DNA]</scope>
    <source>
        <strain evidence="3">SpSt-114</strain>
    </source>
</reference>
<comment type="caution">
    <text evidence="3">The sequence shown here is derived from an EMBL/GenBank/DDBJ whole genome shotgun (WGS) entry which is preliminary data.</text>
</comment>